<keyword evidence="2" id="KW-1185">Reference proteome</keyword>
<evidence type="ECO:0000313" key="2">
    <source>
        <dbReference type="Proteomes" id="UP000308600"/>
    </source>
</evidence>
<gene>
    <name evidence="1" type="ORF">BDN72DRAFT_844737</name>
</gene>
<dbReference type="EMBL" id="ML208415">
    <property type="protein sequence ID" value="TFK66110.1"/>
    <property type="molecule type" value="Genomic_DNA"/>
</dbReference>
<protein>
    <submittedName>
        <fullName evidence="1">Uncharacterized protein</fullName>
    </submittedName>
</protein>
<reference evidence="1 2" key="1">
    <citation type="journal article" date="2019" name="Nat. Ecol. Evol.">
        <title>Megaphylogeny resolves global patterns of mushroom evolution.</title>
        <authorList>
            <person name="Varga T."/>
            <person name="Krizsan K."/>
            <person name="Foldi C."/>
            <person name="Dima B."/>
            <person name="Sanchez-Garcia M."/>
            <person name="Sanchez-Ramirez S."/>
            <person name="Szollosi G.J."/>
            <person name="Szarkandi J.G."/>
            <person name="Papp V."/>
            <person name="Albert L."/>
            <person name="Andreopoulos W."/>
            <person name="Angelini C."/>
            <person name="Antonin V."/>
            <person name="Barry K.W."/>
            <person name="Bougher N.L."/>
            <person name="Buchanan P."/>
            <person name="Buyck B."/>
            <person name="Bense V."/>
            <person name="Catcheside P."/>
            <person name="Chovatia M."/>
            <person name="Cooper J."/>
            <person name="Damon W."/>
            <person name="Desjardin D."/>
            <person name="Finy P."/>
            <person name="Geml J."/>
            <person name="Haridas S."/>
            <person name="Hughes K."/>
            <person name="Justo A."/>
            <person name="Karasinski D."/>
            <person name="Kautmanova I."/>
            <person name="Kiss B."/>
            <person name="Kocsube S."/>
            <person name="Kotiranta H."/>
            <person name="LaButti K.M."/>
            <person name="Lechner B.E."/>
            <person name="Liimatainen K."/>
            <person name="Lipzen A."/>
            <person name="Lukacs Z."/>
            <person name="Mihaltcheva S."/>
            <person name="Morgado L.N."/>
            <person name="Niskanen T."/>
            <person name="Noordeloos M.E."/>
            <person name="Ohm R.A."/>
            <person name="Ortiz-Santana B."/>
            <person name="Ovrebo C."/>
            <person name="Racz N."/>
            <person name="Riley R."/>
            <person name="Savchenko A."/>
            <person name="Shiryaev A."/>
            <person name="Soop K."/>
            <person name="Spirin V."/>
            <person name="Szebenyi C."/>
            <person name="Tomsovsky M."/>
            <person name="Tulloss R.E."/>
            <person name="Uehling J."/>
            <person name="Grigoriev I.V."/>
            <person name="Vagvolgyi C."/>
            <person name="Papp T."/>
            <person name="Martin F.M."/>
            <person name="Miettinen O."/>
            <person name="Hibbett D.S."/>
            <person name="Nagy L.G."/>
        </authorList>
    </citation>
    <scope>NUCLEOTIDE SEQUENCE [LARGE SCALE GENOMIC DNA]</scope>
    <source>
        <strain evidence="1 2">NL-1719</strain>
    </source>
</reference>
<dbReference type="Proteomes" id="UP000308600">
    <property type="component" value="Unassembled WGS sequence"/>
</dbReference>
<sequence>MTSTIVSPRLPPELEYTIFLLAFGNDPLEAKCLALIAKRVFDWLIPHIFRVVKLSVIAPLPIKFNEETYKKHGHHVRHLMLETVVLAGYLHLFPNVVNLAYWVTYNPRDLPFILQLPLTCISMRPTLDLFQVFAKVTHLDLWATIDPRSSEIRSALYFPKLTHLCVTTILEEAALRLFCERERCPELEVLVIWAYQDSEVMLNDEPPTVDDQRVVMIQCHAGRDWEQGARGGLDMWGFAEQVLEARKVLGGDGE</sequence>
<accession>A0ACD3AKV4</accession>
<name>A0ACD3AKV4_9AGAR</name>
<evidence type="ECO:0000313" key="1">
    <source>
        <dbReference type="EMBL" id="TFK66110.1"/>
    </source>
</evidence>
<proteinExistence type="predicted"/>
<organism evidence="1 2">
    <name type="scientific">Pluteus cervinus</name>
    <dbReference type="NCBI Taxonomy" id="181527"/>
    <lineage>
        <taxon>Eukaryota</taxon>
        <taxon>Fungi</taxon>
        <taxon>Dikarya</taxon>
        <taxon>Basidiomycota</taxon>
        <taxon>Agaricomycotina</taxon>
        <taxon>Agaricomycetes</taxon>
        <taxon>Agaricomycetidae</taxon>
        <taxon>Agaricales</taxon>
        <taxon>Pluteineae</taxon>
        <taxon>Pluteaceae</taxon>
        <taxon>Pluteus</taxon>
    </lineage>
</organism>